<feature type="non-terminal residue" evidence="2">
    <location>
        <position position="44"/>
    </location>
</feature>
<gene>
    <name evidence="2" type="ORF">Goklo_029805</name>
</gene>
<evidence type="ECO:0000256" key="1">
    <source>
        <dbReference type="SAM" id="MobiDB-lite"/>
    </source>
</evidence>
<proteinExistence type="predicted"/>
<dbReference type="OrthoDB" id="10538516at2759"/>
<dbReference type="EMBL" id="JABFAB010239358">
    <property type="protein sequence ID" value="MBA0671062.1"/>
    <property type="molecule type" value="Genomic_DNA"/>
</dbReference>
<keyword evidence="3" id="KW-1185">Reference proteome</keyword>
<protein>
    <submittedName>
        <fullName evidence="2">Uncharacterized protein</fullName>
    </submittedName>
</protein>
<sequence>MNVRRRDISSSIVPNGRKMDQENKRSTLMLLLGVMKIHPMMKIK</sequence>
<evidence type="ECO:0000313" key="3">
    <source>
        <dbReference type="Proteomes" id="UP000593573"/>
    </source>
</evidence>
<feature type="region of interest" description="Disordered" evidence="1">
    <location>
        <begin position="1"/>
        <end position="21"/>
    </location>
</feature>
<dbReference type="Proteomes" id="UP000593573">
    <property type="component" value="Unassembled WGS sequence"/>
</dbReference>
<name>A0A7J8W818_9ROSI</name>
<comment type="caution">
    <text evidence="2">The sequence shown here is derived from an EMBL/GenBank/DDBJ whole genome shotgun (WGS) entry which is preliminary data.</text>
</comment>
<accession>A0A7J8W818</accession>
<organism evidence="2 3">
    <name type="scientific">Gossypium klotzschianum</name>
    <dbReference type="NCBI Taxonomy" id="34286"/>
    <lineage>
        <taxon>Eukaryota</taxon>
        <taxon>Viridiplantae</taxon>
        <taxon>Streptophyta</taxon>
        <taxon>Embryophyta</taxon>
        <taxon>Tracheophyta</taxon>
        <taxon>Spermatophyta</taxon>
        <taxon>Magnoliopsida</taxon>
        <taxon>eudicotyledons</taxon>
        <taxon>Gunneridae</taxon>
        <taxon>Pentapetalae</taxon>
        <taxon>rosids</taxon>
        <taxon>malvids</taxon>
        <taxon>Malvales</taxon>
        <taxon>Malvaceae</taxon>
        <taxon>Malvoideae</taxon>
        <taxon>Gossypium</taxon>
    </lineage>
</organism>
<dbReference type="AlphaFoldDB" id="A0A7J8W818"/>
<evidence type="ECO:0000313" key="2">
    <source>
        <dbReference type="EMBL" id="MBA0671062.1"/>
    </source>
</evidence>
<reference evidence="2 3" key="1">
    <citation type="journal article" date="2019" name="Genome Biol. Evol.">
        <title>Insights into the evolution of the New World diploid cottons (Gossypium, subgenus Houzingenia) based on genome sequencing.</title>
        <authorList>
            <person name="Grover C.E."/>
            <person name="Arick M.A. 2nd"/>
            <person name="Thrash A."/>
            <person name="Conover J.L."/>
            <person name="Sanders W.S."/>
            <person name="Peterson D.G."/>
            <person name="Frelichowski J.E."/>
            <person name="Scheffler J.A."/>
            <person name="Scheffler B.E."/>
            <person name="Wendel J.F."/>
        </authorList>
    </citation>
    <scope>NUCLEOTIDE SEQUENCE [LARGE SCALE GENOMIC DNA]</scope>
    <source>
        <strain evidence="2">57</strain>
        <tissue evidence="2">Leaf</tissue>
    </source>
</reference>